<keyword evidence="1" id="KW-0238">DNA-binding</keyword>
<dbReference type="Gene3D" id="1.10.10.60">
    <property type="entry name" value="Homeodomain-like"/>
    <property type="match status" value="1"/>
</dbReference>
<evidence type="ECO:0000313" key="4">
    <source>
        <dbReference type="Proteomes" id="UP001597063"/>
    </source>
</evidence>
<dbReference type="InterPro" id="IPR009057">
    <property type="entry name" value="Homeodomain-like_sf"/>
</dbReference>
<protein>
    <submittedName>
        <fullName evidence="3">TetR family transcriptional regulator</fullName>
    </submittedName>
</protein>
<dbReference type="SUPFAM" id="SSF46689">
    <property type="entry name" value="Homeodomain-like"/>
    <property type="match status" value="1"/>
</dbReference>
<organism evidence="3 4">
    <name type="scientific">Actinomadura fibrosa</name>
    <dbReference type="NCBI Taxonomy" id="111802"/>
    <lineage>
        <taxon>Bacteria</taxon>
        <taxon>Bacillati</taxon>
        <taxon>Actinomycetota</taxon>
        <taxon>Actinomycetes</taxon>
        <taxon>Streptosporangiales</taxon>
        <taxon>Thermomonosporaceae</taxon>
        <taxon>Actinomadura</taxon>
    </lineage>
</organism>
<gene>
    <name evidence="3" type="ORF">ACFQZM_35800</name>
</gene>
<evidence type="ECO:0000256" key="1">
    <source>
        <dbReference type="ARBA" id="ARBA00023125"/>
    </source>
</evidence>
<proteinExistence type="predicted"/>
<dbReference type="RefSeq" id="WP_165502931.1">
    <property type="nucleotide sequence ID" value="NZ_CAACUY010000065.1"/>
</dbReference>
<name>A0ABW2XVS9_9ACTN</name>
<evidence type="ECO:0000259" key="2">
    <source>
        <dbReference type="Pfam" id="PF00440"/>
    </source>
</evidence>
<comment type="caution">
    <text evidence="3">The sequence shown here is derived from an EMBL/GenBank/DDBJ whole genome shotgun (WGS) entry which is preliminary data.</text>
</comment>
<evidence type="ECO:0000313" key="3">
    <source>
        <dbReference type="EMBL" id="MFD0689900.1"/>
    </source>
</evidence>
<dbReference type="EMBL" id="JBHTGP010000018">
    <property type="protein sequence ID" value="MFD0689900.1"/>
    <property type="molecule type" value="Genomic_DNA"/>
</dbReference>
<sequence length="71" mass="8016">MNVAWAHQNVSGSRAWNRRPSVSTPLMPRCRSRIRRARRGLSRCSMADIAREMGVSRSTVYRQLGSVENAA</sequence>
<dbReference type="InterPro" id="IPR001647">
    <property type="entry name" value="HTH_TetR"/>
</dbReference>
<feature type="domain" description="HTH tetR-type" evidence="2">
    <location>
        <begin position="37"/>
        <end position="63"/>
    </location>
</feature>
<dbReference type="Proteomes" id="UP001597063">
    <property type="component" value="Unassembled WGS sequence"/>
</dbReference>
<reference evidence="4" key="1">
    <citation type="journal article" date="2019" name="Int. J. Syst. Evol. Microbiol.">
        <title>The Global Catalogue of Microorganisms (GCM) 10K type strain sequencing project: providing services to taxonomists for standard genome sequencing and annotation.</title>
        <authorList>
            <consortium name="The Broad Institute Genomics Platform"/>
            <consortium name="The Broad Institute Genome Sequencing Center for Infectious Disease"/>
            <person name="Wu L."/>
            <person name="Ma J."/>
        </authorList>
    </citation>
    <scope>NUCLEOTIDE SEQUENCE [LARGE SCALE GENOMIC DNA]</scope>
    <source>
        <strain evidence="4">JCM 9371</strain>
    </source>
</reference>
<keyword evidence="4" id="KW-1185">Reference proteome</keyword>
<accession>A0ABW2XVS9</accession>
<dbReference type="Pfam" id="PF00440">
    <property type="entry name" value="TetR_N"/>
    <property type="match status" value="1"/>
</dbReference>